<dbReference type="SUPFAM" id="SSF55811">
    <property type="entry name" value="Nudix"/>
    <property type="match status" value="1"/>
</dbReference>
<evidence type="ECO:0000256" key="4">
    <source>
        <dbReference type="ARBA" id="ARBA00022490"/>
    </source>
</evidence>
<evidence type="ECO:0000313" key="14">
    <source>
        <dbReference type="EMBL" id="GAQ82359.1"/>
    </source>
</evidence>
<comment type="subcellular location">
    <subcellularLocation>
        <location evidence="2">Cytoplasm</location>
    </subcellularLocation>
</comment>
<evidence type="ECO:0000256" key="5">
    <source>
        <dbReference type="ARBA" id="ARBA00022801"/>
    </source>
</evidence>
<keyword evidence="6" id="KW-0460">Magnesium</keyword>
<reference evidence="14 15" key="1">
    <citation type="journal article" date="2014" name="Nat. Commun.">
        <title>Klebsormidium flaccidum genome reveals primary factors for plant terrestrial adaptation.</title>
        <authorList>
            <person name="Hori K."/>
            <person name="Maruyama F."/>
            <person name="Fujisawa T."/>
            <person name="Togashi T."/>
            <person name="Yamamoto N."/>
            <person name="Seo M."/>
            <person name="Sato S."/>
            <person name="Yamada T."/>
            <person name="Mori H."/>
            <person name="Tajima N."/>
            <person name="Moriyama T."/>
            <person name="Ikeuchi M."/>
            <person name="Watanabe M."/>
            <person name="Wada H."/>
            <person name="Kobayashi K."/>
            <person name="Saito M."/>
            <person name="Masuda T."/>
            <person name="Sasaki-Sekimoto Y."/>
            <person name="Mashiguchi K."/>
            <person name="Awai K."/>
            <person name="Shimojima M."/>
            <person name="Masuda S."/>
            <person name="Iwai M."/>
            <person name="Nobusawa T."/>
            <person name="Narise T."/>
            <person name="Kondo S."/>
            <person name="Saito H."/>
            <person name="Sato R."/>
            <person name="Murakawa M."/>
            <person name="Ihara Y."/>
            <person name="Oshima-Yamada Y."/>
            <person name="Ohtaka K."/>
            <person name="Satoh M."/>
            <person name="Sonobe K."/>
            <person name="Ishii M."/>
            <person name="Ohtani R."/>
            <person name="Kanamori-Sato M."/>
            <person name="Honoki R."/>
            <person name="Miyazaki D."/>
            <person name="Mochizuki H."/>
            <person name="Umetsu J."/>
            <person name="Higashi K."/>
            <person name="Shibata D."/>
            <person name="Kamiya Y."/>
            <person name="Sato N."/>
            <person name="Nakamura Y."/>
            <person name="Tabata S."/>
            <person name="Ida S."/>
            <person name="Kurokawa K."/>
            <person name="Ohta H."/>
        </authorList>
    </citation>
    <scope>NUCLEOTIDE SEQUENCE [LARGE SCALE GENOMIC DNA]</scope>
    <source>
        <strain evidence="14 15">NIES-2285</strain>
    </source>
</reference>
<accession>A0A1Y1HYT9</accession>
<dbReference type="GO" id="GO:0046872">
    <property type="term" value="F:metal ion binding"/>
    <property type="evidence" value="ECO:0007669"/>
    <property type="project" value="InterPro"/>
</dbReference>
<dbReference type="Gene3D" id="3.90.79.10">
    <property type="entry name" value="Nucleoside Triphosphate Pyrophosphohydrolase"/>
    <property type="match status" value="1"/>
</dbReference>
<evidence type="ECO:0000256" key="11">
    <source>
        <dbReference type="ARBA" id="ARBA00080475"/>
    </source>
</evidence>
<keyword evidence="5" id="KW-0378">Hydrolase</keyword>
<comment type="cofactor">
    <cofactor evidence="1">
        <name>Mg(2+)</name>
        <dbReference type="ChEBI" id="CHEBI:18420"/>
    </cofactor>
</comment>
<dbReference type="GO" id="GO:0005737">
    <property type="term" value="C:cytoplasm"/>
    <property type="evidence" value="ECO:0007669"/>
    <property type="project" value="UniProtKB-SubCell"/>
</dbReference>
<dbReference type="OMA" id="YTYELCA"/>
<dbReference type="FunFam" id="3.90.79.10:FF:000035">
    <property type="entry name" value="Uridine diphosphate glucose pyrophosphatase"/>
    <property type="match status" value="1"/>
</dbReference>
<evidence type="ECO:0000256" key="12">
    <source>
        <dbReference type="SAM" id="MobiDB-lite"/>
    </source>
</evidence>
<name>A0A1Y1HYT9_KLENI</name>
<evidence type="ECO:0000256" key="6">
    <source>
        <dbReference type="ARBA" id="ARBA00022842"/>
    </source>
</evidence>
<comment type="subunit">
    <text evidence="3">Homodimer.</text>
</comment>
<proteinExistence type="predicted"/>
<evidence type="ECO:0000256" key="8">
    <source>
        <dbReference type="ARBA" id="ARBA00054674"/>
    </source>
</evidence>
<dbReference type="EC" id="3.6.1.45" evidence="9"/>
<dbReference type="Proteomes" id="UP000054558">
    <property type="component" value="Unassembled WGS sequence"/>
</dbReference>
<keyword evidence="4" id="KW-0963">Cytoplasm</keyword>
<evidence type="ECO:0000259" key="13">
    <source>
        <dbReference type="PROSITE" id="PS51462"/>
    </source>
</evidence>
<dbReference type="InterPro" id="IPR000086">
    <property type="entry name" value="NUDIX_hydrolase_dom"/>
</dbReference>
<evidence type="ECO:0000256" key="3">
    <source>
        <dbReference type="ARBA" id="ARBA00011738"/>
    </source>
</evidence>
<dbReference type="GO" id="GO:0019693">
    <property type="term" value="P:ribose phosphate metabolic process"/>
    <property type="evidence" value="ECO:0000318"/>
    <property type="project" value="GO_Central"/>
</dbReference>
<comment type="catalytic activity">
    <reaction evidence="7">
        <text>UDP-sugar + H2O = UMP + alpha-D-aldose 1-phosphate.</text>
        <dbReference type="EC" id="3.6.1.45"/>
    </reaction>
</comment>
<evidence type="ECO:0000256" key="7">
    <source>
        <dbReference type="ARBA" id="ARBA00051086"/>
    </source>
</evidence>
<evidence type="ECO:0000256" key="9">
    <source>
        <dbReference type="ARBA" id="ARBA00066480"/>
    </source>
</evidence>
<dbReference type="GO" id="GO:0006753">
    <property type="term" value="P:nucleoside phosphate metabolic process"/>
    <property type="evidence" value="ECO:0000318"/>
    <property type="project" value="GO_Central"/>
</dbReference>
<dbReference type="GO" id="GO:0008768">
    <property type="term" value="F:UDP-sugar diphosphatase activity"/>
    <property type="evidence" value="ECO:0000318"/>
    <property type="project" value="GO_Central"/>
</dbReference>
<dbReference type="AlphaFoldDB" id="A0A1Y1HYT9"/>
<dbReference type="PANTHER" id="PTHR11839:SF15">
    <property type="entry name" value="URIDINE DIPHOSPHATE GLUCOSE PYROPHOSPHATASE NUDT14"/>
    <property type="match status" value="1"/>
</dbReference>
<evidence type="ECO:0000256" key="1">
    <source>
        <dbReference type="ARBA" id="ARBA00001946"/>
    </source>
</evidence>
<feature type="region of interest" description="Disordered" evidence="12">
    <location>
        <begin position="1"/>
        <end position="26"/>
    </location>
</feature>
<dbReference type="CDD" id="cd18887">
    <property type="entry name" value="NUDIX_UGPPase_Nudt14"/>
    <property type="match status" value="1"/>
</dbReference>
<organism evidence="14 15">
    <name type="scientific">Klebsormidium nitens</name>
    <name type="common">Green alga</name>
    <name type="synonym">Ulothrix nitens</name>
    <dbReference type="NCBI Taxonomy" id="105231"/>
    <lineage>
        <taxon>Eukaryota</taxon>
        <taxon>Viridiplantae</taxon>
        <taxon>Streptophyta</taxon>
        <taxon>Klebsormidiophyceae</taxon>
        <taxon>Klebsormidiales</taxon>
        <taxon>Klebsormidiaceae</taxon>
        <taxon>Klebsormidium</taxon>
    </lineage>
</organism>
<evidence type="ECO:0000313" key="15">
    <source>
        <dbReference type="Proteomes" id="UP000054558"/>
    </source>
</evidence>
<evidence type="ECO:0000256" key="10">
    <source>
        <dbReference type="ARBA" id="ARBA00071467"/>
    </source>
</evidence>
<evidence type="ECO:0000256" key="2">
    <source>
        <dbReference type="ARBA" id="ARBA00004496"/>
    </source>
</evidence>
<dbReference type="EMBL" id="DF237058">
    <property type="protein sequence ID" value="GAQ82359.1"/>
    <property type="molecule type" value="Genomic_DNA"/>
</dbReference>
<dbReference type="OrthoDB" id="10249920at2759"/>
<gene>
    <name evidence="14" type="ORF">KFL_001090080</name>
</gene>
<comment type="function">
    <text evidence="8">Hydrolyzes UDP-glucose to glucose 1-phosphate and UMP and ADP-ribose to ribose 5-phosphate and AMP. The physiological substrate is probably UDP-glucose. Poor activity on other substrates such as ADP-glucose, CDP-glucose, GDP-glucose and GDP-mannose.</text>
</comment>
<dbReference type="InterPro" id="IPR004385">
    <property type="entry name" value="NDP_pyrophosphatase"/>
</dbReference>
<dbReference type="InterPro" id="IPR015797">
    <property type="entry name" value="NUDIX_hydrolase-like_dom_sf"/>
</dbReference>
<feature type="domain" description="Nudix hydrolase" evidence="13">
    <location>
        <begin position="87"/>
        <end position="244"/>
    </location>
</feature>
<dbReference type="STRING" id="105231.A0A1Y1HYT9"/>
<keyword evidence="15" id="KW-1185">Reference proteome</keyword>
<dbReference type="NCBIfam" id="TIGR00052">
    <property type="entry name" value="nudix-type nucleoside diphosphatase, YffH/AdpP family"/>
    <property type="match status" value="1"/>
</dbReference>
<dbReference type="PANTHER" id="PTHR11839">
    <property type="entry name" value="UDP/ADP-SUGAR PYROPHOSPHATASE"/>
    <property type="match status" value="1"/>
</dbReference>
<dbReference type="PROSITE" id="PS51462">
    <property type="entry name" value="NUDIX"/>
    <property type="match status" value="1"/>
</dbReference>
<protein>
    <recommendedName>
        <fullName evidence="10">Uridine diphosphate glucose pyrophosphatase NUDT14</fullName>
        <ecNumber evidence="9">3.6.1.45</ecNumber>
    </recommendedName>
    <alternativeName>
        <fullName evidence="11">Nucleoside diphosphate-linked moiety X motif 14</fullName>
    </alternativeName>
</protein>
<sequence length="244" mass="26437">MASAAVDQGEVRADEGPTPASPSGPGYELIGKSGVKIIDIAAKGLEVTANSISGLRVEPLPGPSAFVKPKSIYFQQQTRKRRWDMVESHPSVSILLYHKGFKAALLVRQFRPAVYVSETKRVQLEEGPTATLPLTGAFTYELCAGIVDKPGLKLEEIAKEEIREECGYDIPLQSIRKLTSWLSAVGISGARQTCYYAEIDESMRAGRGGGNLVEGEEIDVVALPVDQIDKFIMDESIPKSTGVI</sequence>